<proteinExistence type="predicted"/>
<organism evidence="1">
    <name type="scientific">Sulfurovum sp. enrichment culture clone C5</name>
    <dbReference type="NCBI Taxonomy" id="497650"/>
    <lineage>
        <taxon>Bacteria</taxon>
        <taxon>Pseudomonadati</taxon>
        <taxon>Campylobacterota</taxon>
        <taxon>Epsilonproteobacteria</taxon>
        <taxon>Campylobacterales</taxon>
        <taxon>Sulfurovaceae</taxon>
        <taxon>Sulfurovum</taxon>
        <taxon>environmental samples</taxon>
    </lineage>
</organism>
<name>A0A0S4XPF0_9BACT</name>
<evidence type="ECO:0000313" key="1">
    <source>
        <dbReference type="EMBL" id="CUV65836.1"/>
    </source>
</evidence>
<gene>
    <name evidence="1" type="ORF">BN3087_460009</name>
</gene>
<sequence length="179" mass="21064">MTKLLNDYKKILYFLENLNNRNVLNPLSKTIKIQDSILNLFDTLYYVVNDMSNIKSNKNIILDMFVFKKFLSKYRLVTILLRAIELGANMEDFTLNDFMLLIDLKDKDINIALASSKYINDKIAKKLIIPIYKVLDNLLSNEILSNKLKKEVLIFLHKDENIKSKTLQPLIVKYKHYNE</sequence>
<protein>
    <submittedName>
        <fullName evidence="1">Uncharacterized protein</fullName>
    </submittedName>
</protein>
<dbReference type="AlphaFoldDB" id="A0A0S4XPF0"/>
<accession>A0A0S4XPF0</accession>
<reference evidence="1" key="1">
    <citation type="submission" date="2015-11" db="EMBL/GenBank/DDBJ databases">
        <authorList>
            <person name="Zhang Y."/>
            <person name="Guo Z."/>
        </authorList>
    </citation>
    <scope>NUCLEOTIDE SEQUENCE</scope>
    <source>
        <strain evidence="1">BN30871</strain>
    </source>
</reference>
<dbReference type="EMBL" id="FAXN01000047">
    <property type="protein sequence ID" value="CUV65836.1"/>
    <property type="molecule type" value="Genomic_DNA"/>
</dbReference>